<comment type="similarity">
    <text evidence="2">Belongs to the bacterial solute-binding protein 2 family.</text>
</comment>
<dbReference type="PANTHER" id="PTHR46847">
    <property type="entry name" value="D-ALLOSE-BINDING PERIPLASMIC PROTEIN-RELATED"/>
    <property type="match status" value="1"/>
</dbReference>
<feature type="signal peptide" evidence="4">
    <location>
        <begin position="1"/>
        <end position="19"/>
    </location>
</feature>
<protein>
    <submittedName>
        <fullName evidence="6">Substrate-binding domain-containing protein</fullName>
    </submittedName>
</protein>
<evidence type="ECO:0000313" key="6">
    <source>
        <dbReference type="EMBL" id="MBU3878673.1"/>
    </source>
</evidence>
<evidence type="ECO:0000256" key="2">
    <source>
        <dbReference type="ARBA" id="ARBA00007639"/>
    </source>
</evidence>
<accession>A0ABS6DAL0</accession>
<keyword evidence="3 4" id="KW-0732">Signal</keyword>
<name>A0ABS6DAL0_9FIRM</name>
<comment type="caution">
    <text evidence="6">The sequence shown here is derived from an EMBL/GenBank/DDBJ whole genome shotgun (WGS) entry which is preliminary data.</text>
</comment>
<dbReference type="PROSITE" id="PS51257">
    <property type="entry name" value="PROKAR_LIPOPROTEIN"/>
    <property type="match status" value="1"/>
</dbReference>
<sequence length="372" mass="39408">MKKKQIALTLAVCMIAGLAGGCQKGTADTKEESPSAKSTTKQEYQFKIIVQSYQSTYWQAAIQGINKASEELGIKVVCTGPNSESDIADQVNMLNNAINSKPDGIAIAPCDQNSVHESLQTALDRKVPVVCFDSGVESAPNGAVYCTIASDNYASGELAAENLYAGLKDRIAAAPGPVRIGEVNQESTSESISSRGLGFIDKFSELAIADGKKIAVIGNDYFVKNCNVDGVPESEADIIFEVAVPSQTTVELCATESSNLLNKSDLIAIFGSNQVAAEGILTANSNLSVLGNDPDHTVVAVGFDAGTTIKAAVRDGLLYGAITQSPVEMGEKTVETLYQIAEGEEVKDITTDCYWYDADNMDDAEIAPNLYD</sequence>
<comment type="subcellular location">
    <subcellularLocation>
        <location evidence="1">Cell envelope</location>
    </subcellularLocation>
</comment>
<organism evidence="6 7">
    <name type="scientific">Faecalicatena faecalis</name>
    <dbReference type="NCBI Taxonomy" id="2726362"/>
    <lineage>
        <taxon>Bacteria</taxon>
        <taxon>Bacillati</taxon>
        <taxon>Bacillota</taxon>
        <taxon>Clostridia</taxon>
        <taxon>Lachnospirales</taxon>
        <taxon>Lachnospiraceae</taxon>
        <taxon>Faecalicatena</taxon>
    </lineage>
</organism>
<keyword evidence="7" id="KW-1185">Reference proteome</keyword>
<feature type="domain" description="Periplasmic binding protein" evidence="5">
    <location>
        <begin position="48"/>
        <end position="345"/>
    </location>
</feature>
<evidence type="ECO:0000256" key="1">
    <source>
        <dbReference type="ARBA" id="ARBA00004196"/>
    </source>
</evidence>
<gene>
    <name evidence="6" type="ORF">HGO97_023025</name>
</gene>
<reference evidence="6 7" key="1">
    <citation type="submission" date="2021-06" db="EMBL/GenBank/DDBJ databases">
        <title>Faecalicatena sp. nov. isolated from porcine feces.</title>
        <authorList>
            <person name="Oh B.S."/>
            <person name="Lee J.H."/>
        </authorList>
    </citation>
    <scope>NUCLEOTIDE SEQUENCE [LARGE SCALE GENOMIC DNA]</scope>
    <source>
        <strain evidence="6 7">AGMB00832</strain>
    </source>
</reference>
<dbReference type="InterPro" id="IPR025997">
    <property type="entry name" value="SBP_2_dom"/>
</dbReference>
<evidence type="ECO:0000256" key="4">
    <source>
        <dbReference type="SAM" id="SignalP"/>
    </source>
</evidence>
<evidence type="ECO:0000256" key="3">
    <source>
        <dbReference type="ARBA" id="ARBA00022729"/>
    </source>
</evidence>
<dbReference type="Proteomes" id="UP000723714">
    <property type="component" value="Unassembled WGS sequence"/>
</dbReference>
<proteinExistence type="inferred from homology"/>
<evidence type="ECO:0000313" key="7">
    <source>
        <dbReference type="Proteomes" id="UP000723714"/>
    </source>
</evidence>
<dbReference type="EMBL" id="JABACJ020000042">
    <property type="protein sequence ID" value="MBU3878673.1"/>
    <property type="molecule type" value="Genomic_DNA"/>
</dbReference>
<evidence type="ECO:0000259" key="5">
    <source>
        <dbReference type="Pfam" id="PF13407"/>
    </source>
</evidence>
<feature type="chain" id="PRO_5046937576" evidence="4">
    <location>
        <begin position="20"/>
        <end position="372"/>
    </location>
</feature>
<dbReference type="Pfam" id="PF13407">
    <property type="entry name" value="Peripla_BP_4"/>
    <property type="match status" value="1"/>
</dbReference>
<dbReference type="RefSeq" id="WP_216245543.1">
    <property type="nucleotide sequence ID" value="NZ_JABACJ020000042.1"/>
</dbReference>
<dbReference type="PANTHER" id="PTHR46847:SF1">
    <property type="entry name" value="D-ALLOSE-BINDING PERIPLASMIC PROTEIN-RELATED"/>
    <property type="match status" value="1"/>
</dbReference>